<reference evidence="13 14" key="1">
    <citation type="submission" date="2020-08" db="EMBL/GenBank/DDBJ databases">
        <title>Genomic Encyclopedia of Type Strains, Phase IV (KMG-IV): sequencing the most valuable type-strain genomes for metagenomic binning, comparative biology and taxonomic classification.</title>
        <authorList>
            <person name="Goeker M."/>
        </authorList>
    </citation>
    <scope>NUCLEOTIDE SEQUENCE [LARGE SCALE GENOMIC DNA]</scope>
    <source>
        <strain evidence="13 14">DSM 40141</strain>
    </source>
</reference>
<evidence type="ECO:0000256" key="12">
    <source>
        <dbReference type="PIRSR" id="PIRSR000112-3"/>
    </source>
</evidence>
<dbReference type="GO" id="GO:0008654">
    <property type="term" value="P:phospholipid biosynthetic process"/>
    <property type="evidence" value="ECO:0007669"/>
    <property type="project" value="UniProtKB-KW"/>
</dbReference>
<evidence type="ECO:0000256" key="10">
    <source>
        <dbReference type="PIRSR" id="PIRSR000112-1"/>
    </source>
</evidence>
<keyword evidence="9" id="KW-1208">Phospholipid metabolism</keyword>
<dbReference type="InterPro" id="IPR016205">
    <property type="entry name" value="Glycerol_DH"/>
</dbReference>
<evidence type="ECO:0000256" key="8">
    <source>
        <dbReference type="ARBA" id="ARBA00023209"/>
    </source>
</evidence>
<feature type="binding site" evidence="12">
    <location>
        <begin position="97"/>
        <end position="101"/>
    </location>
    <ligand>
        <name>NAD(+)</name>
        <dbReference type="ChEBI" id="CHEBI:57540"/>
    </ligand>
</feature>
<feature type="binding site" evidence="10">
    <location>
        <position position="266"/>
    </location>
    <ligand>
        <name>glycerol</name>
        <dbReference type="ChEBI" id="CHEBI:17754"/>
    </ligand>
</feature>
<dbReference type="EMBL" id="JACHEM010000001">
    <property type="protein sequence ID" value="MBB6434123.1"/>
    <property type="molecule type" value="Genomic_DNA"/>
</dbReference>
<organism evidence="13 14">
    <name type="scientific">Streptomyces candidus</name>
    <dbReference type="NCBI Taxonomy" id="67283"/>
    <lineage>
        <taxon>Bacteria</taxon>
        <taxon>Bacillati</taxon>
        <taxon>Actinomycetota</taxon>
        <taxon>Actinomycetes</taxon>
        <taxon>Kitasatosporales</taxon>
        <taxon>Streptomycetaceae</taxon>
        <taxon>Streptomyces</taxon>
    </lineage>
</organism>
<dbReference type="Gene3D" id="1.20.1090.10">
    <property type="entry name" value="Dehydroquinate synthase-like - alpha domain"/>
    <property type="match status" value="1"/>
</dbReference>
<evidence type="ECO:0000256" key="1">
    <source>
        <dbReference type="ARBA" id="ARBA00022490"/>
    </source>
</evidence>
<dbReference type="InterPro" id="IPR032837">
    <property type="entry name" value="G1PDH"/>
</dbReference>
<dbReference type="Gene3D" id="3.40.50.1970">
    <property type="match status" value="1"/>
</dbReference>
<evidence type="ECO:0000256" key="7">
    <source>
        <dbReference type="ARBA" id="ARBA00023098"/>
    </source>
</evidence>
<dbReference type="EC" id="1.1.1.261" evidence="13"/>
<evidence type="ECO:0000256" key="4">
    <source>
        <dbReference type="ARBA" id="ARBA00022857"/>
    </source>
</evidence>
<feature type="binding site" evidence="12">
    <location>
        <position position="128"/>
    </location>
    <ligand>
        <name>NAD(+)</name>
        <dbReference type="ChEBI" id="CHEBI:57540"/>
    </ligand>
</feature>
<evidence type="ECO:0000256" key="9">
    <source>
        <dbReference type="ARBA" id="ARBA00023264"/>
    </source>
</evidence>
<dbReference type="Proteomes" id="UP000540423">
    <property type="component" value="Unassembled WGS sequence"/>
</dbReference>
<name>A0A7X0HDA8_9ACTN</name>
<feature type="binding site" evidence="10">
    <location>
        <position position="171"/>
    </location>
    <ligand>
        <name>glycerol</name>
        <dbReference type="ChEBI" id="CHEBI:17754"/>
    </ligand>
</feature>
<dbReference type="RefSeq" id="WP_185026400.1">
    <property type="nucleotide sequence ID" value="NZ_BNBN01000001.1"/>
</dbReference>
<evidence type="ECO:0000256" key="11">
    <source>
        <dbReference type="PIRSR" id="PIRSR000112-2"/>
    </source>
</evidence>
<dbReference type="SUPFAM" id="SSF56796">
    <property type="entry name" value="Dehydroquinate synthase-like"/>
    <property type="match status" value="1"/>
</dbReference>
<gene>
    <name evidence="13" type="ORF">HNQ79_000561</name>
</gene>
<feature type="binding site" evidence="11">
    <location>
        <position position="124"/>
    </location>
    <ligand>
        <name>glycerol</name>
        <dbReference type="ChEBI" id="CHEBI:17754"/>
    </ligand>
</feature>
<evidence type="ECO:0000256" key="3">
    <source>
        <dbReference type="ARBA" id="ARBA00022723"/>
    </source>
</evidence>
<evidence type="ECO:0000256" key="6">
    <source>
        <dbReference type="ARBA" id="ARBA00023027"/>
    </source>
</evidence>
<dbReference type="PANTHER" id="PTHR43616:SF5">
    <property type="entry name" value="GLYCEROL DEHYDROGENASE 1"/>
    <property type="match status" value="1"/>
</dbReference>
<dbReference type="Pfam" id="PF13685">
    <property type="entry name" value="Fe-ADH_2"/>
    <property type="match status" value="1"/>
</dbReference>
<proteinExistence type="predicted"/>
<keyword evidence="14" id="KW-1185">Reference proteome</keyword>
<feature type="binding site" evidence="10">
    <location>
        <position position="249"/>
    </location>
    <ligand>
        <name>glycerol</name>
        <dbReference type="ChEBI" id="CHEBI:17754"/>
    </ligand>
</feature>
<dbReference type="AlphaFoldDB" id="A0A7X0HDA8"/>
<sequence length="363" mass="38034">MPVLTRLIPSPVVVDISRGALDDLAGVLADQRISGSGSLAVAISGGSGRVLKERLAPVLPGADWYPVTEGTIDAAVKLADDMKGRKRYDAVVGLGGGKIIDVAKYAAARIGLPMVAVATNLSHDGLCSPVSILDNDNGRGSYGVPTPIAMLIDLDVIRDAPPRFVRSGIGDALSNISAVADWELSHQVNGEKVDGLAAAMARQAGEAVLRHPGDVTQDAFLTVLSEALVLSGISMSISGDTRPSSGACHEISHAFDLLFPQRAALHGEQVGIGAVFAMHLRGAREEAGLFADVLRRHALPVLPGDIGFTVEEFVTAVRYAPQTRPGRFTVLEHLDLSEDGIRDAYHTLVKAVGQSPDSHSGGR</sequence>
<evidence type="ECO:0000256" key="2">
    <source>
        <dbReference type="ARBA" id="ARBA00022516"/>
    </source>
</evidence>
<dbReference type="PIRSF" id="PIRSF000112">
    <property type="entry name" value="Glycerol_dehydrogenase"/>
    <property type="match status" value="1"/>
</dbReference>
<accession>A0A7X0HDA8</accession>
<keyword evidence="4" id="KW-0521">NADP</keyword>
<evidence type="ECO:0000313" key="14">
    <source>
        <dbReference type="Proteomes" id="UP000540423"/>
    </source>
</evidence>
<keyword evidence="7" id="KW-0443">Lipid metabolism</keyword>
<protein>
    <submittedName>
        <fullName evidence="13">Glycerol-1-phosphate dehydrogenase [NAD(P)+]</fullName>
        <ecNumber evidence="13">1.1.1.261</ecNumber>
    </submittedName>
</protein>
<keyword evidence="10" id="KW-0862">Zinc</keyword>
<keyword evidence="8" id="KW-0594">Phospholipid biosynthesis</keyword>
<evidence type="ECO:0000256" key="5">
    <source>
        <dbReference type="ARBA" id="ARBA00023002"/>
    </source>
</evidence>
<keyword evidence="6 12" id="KW-0520">NAD</keyword>
<keyword evidence="3 10" id="KW-0479">Metal-binding</keyword>
<evidence type="ECO:0000313" key="13">
    <source>
        <dbReference type="EMBL" id="MBB6434123.1"/>
    </source>
</evidence>
<comment type="caution">
    <text evidence="13">The sequence shown here is derived from an EMBL/GenBank/DDBJ whole genome shotgun (WGS) entry which is preliminary data.</text>
</comment>
<keyword evidence="5 13" id="KW-0560">Oxidoreductase</keyword>
<dbReference type="GO" id="GO:0050492">
    <property type="term" value="F:glycerol-1-phosphate dehydrogenase [NAD(P)+] activity"/>
    <property type="evidence" value="ECO:0007669"/>
    <property type="project" value="UniProtKB-EC"/>
</dbReference>
<dbReference type="GO" id="GO:0046872">
    <property type="term" value="F:metal ion binding"/>
    <property type="evidence" value="ECO:0007669"/>
    <property type="project" value="UniProtKB-KW"/>
</dbReference>
<dbReference type="PANTHER" id="PTHR43616">
    <property type="entry name" value="GLYCEROL DEHYDROGENASE"/>
    <property type="match status" value="1"/>
</dbReference>
<dbReference type="CDD" id="cd08174">
    <property type="entry name" value="G1PDH-like"/>
    <property type="match status" value="1"/>
</dbReference>
<feature type="binding site" evidence="12">
    <location>
        <begin position="119"/>
        <end position="122"/>
    </location>
    <ligand>
        <name>NAD(+)</name>
        <dbReference type="ChEBI" id="CHEBI:57540"/>
    </ligand>
</feature>
<comment type="cofactor">
    <cofactor evidence="10">
        <name>Zn(2+)</name>
        <dbReference type="ChEBI" id="CHEBI:29105"/>
    </cofactor>
    <text evidence="10">Binds 1 zinc ion per subunit.</text>
</comment>
<keyword evidence="1" id="KW-0963">Cytoplasm</keyword>
<keyword evidence="2" id="KW-0444">Lipid biosynthesis</keyword>